<sequence length="100" mass="12172">MNTLVQAVKTRISLQQIEFTLQYTNRLEEFRKRLVSILLDTEGFKRSKFEDFFKAYIKVIRFIFTFRKFGFSKYYLYLLPACWDDIDLKLMFTNTLQSIK</sequence>
<reference evidence="1" key="1">
    <citation type="journal article" date="2015" name="Nature">
        <title>Complex archaea that bridge the gap between prokaryotes and eukaryotes.</title>
        <authorList>
            <person name="Spang A."/>
            <person name="Saw J.H."/>
            <person name="Jorgensen S.L."/>
            <person name="Zaremba-Niedzwiedzka K."/>
            <person name="Martijn J."/>
            <person name="Lind A.E."/>
            <person name="van Eijk R."/>
            <person name="Schleper C."/>
            <person name="Guy L."/>
            <person name="Ettema T.J."/>
        </authorList>
    </citation>
    <scope>NUCLEOTIDE SEQUENCE</scope>
</reference>
<dbReference type="EMBL" id="LAZR01012539">
    <property type="protein sequence ID" value="KKM26311.1"/>
    <property type="molecule type" value="Genomic_DNA"/>
</dbReference>
<gene>
    <name evidence="1" type="ORF">LCGC14_1586030</name>
</gene>
<name>A0A0F9IFD1_9ZZZZ</name>
<organism evidence="1">
    <name type="scientific">marine sediment metagenome</name>
    <dbReference type="NCBI Taxonomy" id="412755"/>
    <lineage>
        <taxon>unclassified sequences</taxon>
        <taxon>metagenomes</taxon>
        <taxon>ecological metagenomes</taxon>
    </lineage>
</organism>
<evidence type="ECO:0000313" key="1">
    <source>
        <dbReference type="EMBL" id="KKM26311.1"/>
    </source>
</evidence>
<proteinExistence type="predicted"/>
<dbReference type="AlphaFoldDB" id="A0A0F9IFD1"/>
<accession>A0A0F9IFD1</accession>
<protein>
    <submittedName>
        <fullName evidence="1">Uncharacterized protein</fullName>
    </submittedName>
</protein>
<comment type="caution">
    <text evidence="1">The sequence shown here is derived from an EMBL/GenBank/DDBJ whole genome shotgun (WGS) entry which is preliminary data.</text>
</comment>